<dbReference type="EMBL" id="MU267601">
    <property type="protein sequence ID" value="KAH7915397.1"/>
    <property type="molecule type" value="Genomic_DNA"/>
</dbReference>
<keyword evidence="2" id="KW-1185">Reference proteome</keyword>
<sequence>MDALSDTRDSFRGDALGSVSIPQSHVPTSTPSPLPSTSVSSPRPSISVPSPRPSTSVPSPRPSTSAPSPRPSTSISSPRPSTSVSSSRPSMSNNHPQSSSNSTSTASHSRRHQPSGSLPRRPATADSTQESMRAQQRRAVKLANFFGVECEDISTATCLEVGSPLNAERATNTLAQVATVPLTQARVDVDVQVAKPTRFWKFMDGKNTLKNVHADDVMKELRTMKASM</sequence>
<protein>
    <submittedName>
        <fullName evidence="1">Uncharacterized protein</fullName>
    </submittedName>
</protein>
<evidence type="ECO:0000313" key="2">
    <source>
        <dbReference type="Proteomes" id="UP000790377"/>
    </source>
</evidence>
<dbReference type="Proteomes" id="UP000790377">
    <property type="component" value="Unassembled WGS sequence"/>
</dbReference>
<organism evidence="1 2">
    <name type="scientific">Hygrophoropsis aurantiaca</name>
    <dbReference type="NCBI Taxonomy" id="72124"/>
    <lineage>
        <taxon>Eukaryota</taxon>
        <taxon>Fungi</taxon>
        <taxon>Dikarya</taxon>
        <taxon>Basidiomycota</taxon>
        <taxon>Agaricomycotina</taxon>
        <taxon>Agaricomycetes</taxon>
        <taxon>Agaricomycetidae</taxon>
        <taxon>Boletales</taxon>
        <taxon>Coniophorineae</taxon>
        <taxon>Hygrophoropsidaceae</taxon>
        <taxon>Hygrophoropsis</taxon>
    </lineage>
</organism>
<evidence type="ECO:0000313" key="1">
    <source>
        <dbReference type="EMBL" id="KAH7915397.1"/>
    </source>
</evidence>
<gene>
    <name evidence="1" type="ORF">BJ138DRAFT_1142003</name>
</gene>
<reference evidence="1" key="1">
    <citation type="journal article" date="2021" name="New Phytol.">
        <title>Evolutionary innovations through gain and loss of genes in the ectomycorrhizal Boletales.</title>
        <authorList>
            <person name="Wu G."/>
            <person name="Miyauchi S."/>
            <person name="Morin E."/>
            <person name="Kuo A."/>
            <person name="Drula E."/>
            <person name="Varga T."/>
            <person name="Kohler A."/>
            <person name="Feng B."/>
            <person name="Cao Y."/>
            <person name="Lipzen A."/>
            <person name="Daum C."/>
            <person name="Hundley H."/>
            <person name="Pangilinan J."/>
            <person name="Johnson J."/>
            <person name="Barry K."/>
            <person name="LaButti K."/>
            <person name="Ng V."/>
            <person name="Ahrendt S."/>
            <person name="Min B."/>
            <person name="Choi I.G."/>
            <person name="Park H."/>
            <person name="Plett J.M."/>
            <person name="Magnuson J."/>
            <person name="Spatafora J.W."/>
            <person name="Nagy L.G."/>
            <person name="Henrissat B."/>
            <person name="Grigoriev I.V."/>
            <person name="Yang Z.L."/>
            <person name="Xu J."/>
            <person name="Martin F.M."/>
        </authorList>
    </citation>
    <scope>NUCLEOTIDE SEQUENCE</scope>
    <source>
        <strain evidence="1">ATCC 28755</strain>
    </source>
</reference>
<proteinExistence type="predicted"/>
<accession>A0ACB8AQ41</accession>
<comment type="caution">
    <text evidence="1">The sequence shown here is derived from an EMBL/GenBank/DDBJ whole genome shotgun (WGS) entry which is preliminary data.</text>
</comment>
<name>A0ACB8AQ41_9AGAM</name>